<reference evidence="2" key="1">
    <citation type="submission" date="2019-11" db="EMBL/GenBank/DDBJ databases">
        <title>Spread of Macrolides and rifampicin resistant Rhodococcus equi in clinical isolates in the USA.</title>
        <authorList>
            <person name="Alvarez-Narvaez S."/>
            <person name="Huber L."/>
            <person name="Cohen N.D."/>
            <person name="Slovis N."/>
            <person name="Greiter M."/>
            <person name="Giguere S."/>
            <person name="Hart K."/>
        </authorList>
    </citation>
    <scope>NUCLEOTIDE SEQUENCE</scope>
    <source>
        <strain evidence="2">Lh_17</strain>
    </source>
</reference>
<dbReference type="EMBL" id="WVBC01000030">
    <property type="protein sequence ID" value="NKT78238.1"/>
    <property type="molecule type" value="Genomic_DNA"/>
</dbReference>
<organism evidence="2 4">
    <name type="scientific">Rhodococcus hoagii</name>
    <name type="common">Corynebacterium equii</name>
    <dbReference type="NCBI Taxonomy" id="43767"/>
    <lineage>
        <taxon>Bacteria</taxon>
        <taxon>Bacillati</taxon>
        <taxon>Actinomycetota</taxon>
        <taxon>Actinomycetes</taxon>
        <taxon>Mycobacteriales</taxon>
        <taxon>Nocardiaceae</taxon>
        <taxon>Prescottella</taxon>
    </lineage>
</organism>
<dbReference type="EMBL" id="WUXR01000012">
    <property type="protein sequence ID" value="MBM4567516.1"/>
    <property type="molecule type" value="Genomic_DNA"/>
</dbReference>
<name>A0A9Q2PC74_RHOHA</name>
<feature type="region of interest" description="Disordered" evidence="1">
    <location>
        <begin position="422"/>
        <end position="446"/>
    </location>
</feature>
<dbReference type="RefSeq" id="WP_205915068.1">
    <property type="nucleotide sequence ID" value="NZ_JAJNNF010000073.1"/>
</dbReference>
<reference evidence="3" key="2">
    <citation type="journal article" date="2020" name="Environ. Microbiol.">
        <title>The novel and transferable erm(51) gene confers Macrolides, Lincosamides, and Streptogramins B (MLSB) resistance to clonal Rhodococcus equi in the environment.</title>
        <authorList>
            <person name="Huber L."/>
            <person name="Giguere S."/>
            <person name="Slovis N.M."/>
            <person name="Alvarez-Narvaez S."/>
            <person name="Hart K.A."/>
            <person name="Greiter M."/>
            <person name="Morris E.R.A."/>
            <person name="Cohen N.D."/>
        </authorList>
    </citation>
    <scope>NUCLEOTIDE SEQUENCE</scope>
    <source>
        <strain evidence="3">Lh_116_1</strain>
    </source>
</reference>
<dbReference type="InterPro" id="IPR021145">
    <property type="entry name" value="Portal_protein_SPP1_Gp6-like"/>
</dbReference>
<comment type="caution">
    <text evidence="2">The sequence shown here is derived from an EMBL/GenBank/DDBJ whole genome shotgun (WGS) entry which is preliminary data.</text>
</comment>
<dbReference type="Proteomes" id="UP000603463">
    <property type="component" value="Unassembled WGS sequence"/>
</dbReference>
<dbReference type="Pfam" id="PF05133">
    <property type="entry name" value="SPP1_portal"/>
    <property type="match status" value="1"/>
</dbReference>
<protein>
    <submittedName>
        <fullName evidence="2">Phage portal protein</fullName>
    </submittedName>
</protein>
<evidence type="ECO:0000313" key="3">
    <source>
        <dbReference type="EMBL" id="NKT78238.1"/>
    </source>
</evidence>
<evidence type="ECO:0000313" key="4">
    <source>
        <dbReference type="Proteomes" id="UP000808906"/>
    </source>
</evidence>
<dbReference type="Proteomes" id="UP000808906">
    <property type="component" value="Unassembled WGS sequence"/>
</dbReference>
<evidence type="ECO:0000256" key="1">
    <source>
        <dbReference type="SAM" id="MobiDB-lite"/>
    </source>
</evidence>
<accession>A0A9Q2PC74</accession>
<proteinExistence type="predicted"/>
<sequence length="446" mass="50357">MPEAVDLIPVLEKGLAADAANLTKYDNYLEGEQPLKYMSEAMREEIGDTVAELVLNWARLVAEANESRLDVEGFRYADSDVEDATLWAGWQYNDMDEQSQQGHLDSIALSRSYVLISANDEKDQPPRNTVESPFQVWARRDPKTRKVTSAIKKWKDEDDVAHALVFTPMETQEFVSKSGKWVAGDFQDKHNFGVVPVVPLVNRPRILRPDGRSEFVDIIPLADAANKMATDMMVSGEFHAMPRRWAFGLKQSDFVDRHGNPLSTWSKVKSRLWANENPNIKVGQFDEADLTVFHNTIKLLAQLTSQLAALPPHYMNFVGDNPTSADAIRSSETQLVKRIERKHTFLGGAWEEVQRINLMYLRQSPKLEARDYQLETVWRDPSTPTVAQKADAAVKKYESGIVPLEQTRIDLGYSATQREQMRRMDDESSAAGAIARFARPGLGDDS</sequence>
<gene>
    <name evidence="2" type="ORF">GS441_19460</name>
    <name evidence="3" type="ORF">GS882_09005</name>
</gene>
<evidence type="ECO:0000313" key="2">
    <source>
        <dbReference type="EMBL" id="MBM4567516.1"/>
    </source>
</evidence>
<dbReference type="AlphaFoldDB" id="A0A9Q2PC74"/>